<dbReference type="PANTHER" id="PTHR21581">
    <property type="entry name" value="D-ALANYL-D-ALANINE CARBOXYPEPTIDASE"/>
    <property type="match status" value="1"/>
</dbReference>
<dbReference type="InterPro" id="IPR012338">
    <property type="entry name" value="Beta-lactam/transpept-like"/>
</dbReference>
<dbReference type="Pfam" id="PF00768">
    <property type="entry name" value="Peptidase_S11"/>
    <property type="match status" value="1"/>
</dbReference>
<keyword evidence="11" id="KW-0961">Cell wall biogenesis/degradation</keyword>
<evidence type="ECO:0000256" key="10">
    <source>
        <dbReference type="ARBA" id="ARBA00022984"/>
    </source>
</evidence>
<keyword evidence="5 17" id="KW-0121">Carboxypeptidase</keyword>
<feature type="active site" evidence="13">
    <location>
        <position position="132"/>
    </location>
</feature>
<dbReference type="UniPathway" id="UPA00219"/>
<comment type="pathway">
    <text evidence="2">Cell wall biogenesis; peptidoglycan biosynthesis.</text>
</comment>
<evidence type="ECO:0000256" key="4">
    <source>
        <dbReference type="ARBA" id="ARBA00012448"/>
    </source>
</evidence>
<dbReference type="SMART" id="SM00936">
    <property type="entry name" value="PBP5_C"/>
    <property type="match status" value="1"/>
</dbReference>
<dbReference type="InterPro" id="IPR015956">
    <property type="entry name" value="Peniciliin-bd_prot_C_sf"/>
</dbReference>
<evidence type="ECO:0000313" key="18">
    <source>
        <dbReference type="Proteomes" id="UP000033115"/>
    </source>
</evidence>
<dbReference type="Pfam" id="PF07943">
    <property type="entry name" value="PBP5_C"/>
    <property type="match status" value="1"/>
</dbReference>
<dbReference type="GO" id="GO:0071555">
    <property type="term" value="P:cell wall organization"/>
    <property type="evidence" value="ECO:0007669"/>
    <property type="project" value="UniProtKB-KW"/>
</dbReference>
<evidence type="ECO:0000256" key="8">
    <source>
        <dbReference type="ARBA" id="ARBA00022801"/>
    </source>
</evidence>
<proteinExistence type="inferred from homology"/>
<feature type="domain" description="Peptidase S11 D-Ala-D-Ala carboxypeptidase A C-terminal" evidence="16">
    <location>
        <begin position="284"/>
        <end position="369"/>
    </location>
</feature>
<evidence type="ECO:0000256" key="13">
    <source>
        <dbReference type="PIRSR" id="PIRSR618044-1"/>
    </source>
</evidence>
<dbReference type="GO" id="GO:0009002">
    <property type="term" value="F:serine-type D-Ala-D-Ala carboxypeptidase activity"/>
    <property type="evidence" value="ECO:0007669"/>
    <property type="project" value="UniProtKB-EC"/>
</dbReference>
<keyword evidence="7" id="KW-0732">Signal</keyword>
<dbReference type="HOGENOM" id="CLU_027070_7_0_9"/>
<keyword evidence="18" id="KW-1185">Reference proteome</keyword>
<dbReference type="KEGG" id="csq:CSCA_2974"/>
<dbReference type="Gene3D" id="2.60.410.10">
    <property type="entry name" value="D-Ala-D-Ala carboxypeptidase, C-terminal domain"/>
    <property type="match status" value="1"/>
</dbReference>
<dbReference type="AlphaFoldDB" id="A0A0E3K1B7"/>
<evidence type="ECO:0000256" key="14">
    <source>
        <dbReference type="PIRSR" id="PIRSR618044-2"/>
    </source>
</evidence>
<evidence type="ECO:0000256" key="3">
    <source>
        <dbReference type="ARBA" id="ARBA00007164"/>
    </source>
</evidence>
<evidence type="ECO:0000256" key="6">
    <source>
        <dbReference type="ARBA" id="ARBA00022670"/>
    </source>
</evidence>
<reference evidence="17 18" key="1">
    <citation type="journal article" date="2015" name="J. Biotechnol.">
        <title>Complete genome sequence of a malodorant-producing acetogen, Clostridium scatologenes ATCC 25775(T).</title>
        <authorList>
            <person name="Zhu Z."/>
            <person name="Guo T."/>
            <person name="Zheng H."/>
            <person name="Song T."/>
            <person name="Ouyang P."/>
            <person name="Xie J."/>
        </authorList>
    </citation>
    <scope>NUCLEOTIDE SEQUENCE [LARGE SCALE GENOMIC DNA]</scope>
    <source>
        <strain evidence="17 18">ATCC 25775</strain>
    </source>
</reference>
<evidence type="ECO:0000256" key="11">
    <source>
        <dbReference type="ARBA" id="ARBA00023316"/>
    </source>
</evidence>
<evidence type="ECO:0000259" key="16">
    <source>
        <dbReference type="SMART" id="SM00936"/>
    </source>
</evidence>
<evidence type="ECO:0000313" key="17">
    <source>
        <dbReference type="EMBL" id="AKA70099.1"/>
    </source>
</evidence>
<keyword evidence="8" id="KW-0378">Hydrolase</keyword>
<feature type="binding site" evidence="14">
    <location>
        <position position="237"/>
    </location>
    <ligand>
        <name>substrate</name>
    </ligand>
</feature>
<evidence type="ECO:0000256" key="2">
    <source>
        <dbReference type="ARBA" id="ARBA00004752"/>
    </source>
</evidence>
<organism evidence="17 18">
    <name type="scientific">Clostridium scatologenes</name>
    <dbReference type="NCBI Taxonomy" id="1548"/>
    <lineage>
        <taxon>Bacteria</taxon>
        <taxon>Bacillati</taxon>
        <taxon>Bacillota</taxon>
        <taxon>Clostridia</taxon>
        <taxon>Eubacteriales</taxon>
        <taxon>Clostridiaceae</taxon>
        <taxon>Clostridium</taxon>
    </lineage>
</organism>
<dbReference type="Proteomes" id="UP000033115">
    <property type="component" value="Chromosome"/>
</dbReference>
<dbReference type="GO" id="GO:0008360">
    <property type="term" value="P:regulation of cell shape"/>
    <property type="evidence" value="ECO:0007669"/>
    <property type="project" value="UniProtKB-KW"/>
</dbReference>
<dbReference type="InterPro" id="IPR018044">
    <property type="entry name" value="Peptidase_S11"/>
</dbReference>
<dbReference type="InterPro" id="IPR037167">
    <property type="entry name" value="Peptidase_S11_C_sf"/>
</dbReference>
<dbReference type="STRING" id="1548.CSCA_2974"/>
<dbReference type="PANTHER" id="PTHR21581:SF33">
    <property type="entry name" value="D-ALANYL-D-ALANINE CARBOXYPEPTIDASE DACB"/>
    <property type="match status" value="1"/>
</dbReference>
<feature type="active site" description="Proton acceptor" evidence="13">
    <location>
        <position position="80"/>
    </location>
</feature>
<evidence type="ECO:0000256" key="7">
    <source>
        <dbReference type="ARBA" id="ARBA00022729"/>
    </source>
</evidence>
<dbReference type="EMBL" id="CP009933">
    <property type="protein sequence ID" value="AKA70099.1"/>
    <property type="molecule type" value="Genomic_DNA"/>
</dbReference>
<dbReference type="GO" id="GO:0006508">
    <property type="term" value="P:proteolysis"/>
    <property type="evidence" value="ECO:0007669"/>
    <property type="project" value="UniProtKB-KW"/>
</dbReference>
<dbReference type="SUPFAM" id="SSF56601">
    <property type="entry name" value="beta-lactamase/transpeptidase-like"/>
    <property type="match status" value="1"/>
</dbReference>
<accession>A0A0E3K1B7</accession>
<comment type="function">
    <text evidence="1">Removes C-terminal D-alanyl residues from sugar-peptide cell wall precursors.</text>
</comment>
<evidence type="ECO:0000256" key="12">
    <source>
        <dbReference type="ARBA" id="ARBA00034000"/>
    </source>
</evidence>
<feature type="active site" description="Acyl-ester intermediate" evidence="13">
    <location>
        <position position="77"/>
    </location>
</feature>
<protein>
    <recommendedName>
        <fullName evidence="4">serine-type D-Ala-D-Ala carboxypeptidase</fullName>
        <ecNumber evidence="4">3.4.16.4</ecNumber>
    </recommendedName>
</protein>
<name>A0A0E3K1B7_CLOSL</name>
<evidence type="ECO:0000256" key="15">
    <source>
        <dbReference type="RuleBase" id="RU004016"/>
    </source>
</evidence>
<keyword evidence="9" id="KW-0133">Cell shape</keyword>
<evidence type="ECO:0000256" key="1">
    <source>
        <dbReference type="ARBA" id="ARBA00003217"/>
    </source>
</evidence>
<dbReference type="Gene3D" id="3.40.710.10">
    <property type="entry name" value="DD-peptidase/beta-lactamase superfamily"/>
    <property type="match status" value="1"/>
</dbReference>
<keyword evidence="6" id="KW-0645">Protease</keyword>
<dbReference type="InterPro" id="IPR001967">
    <property type="entry name" value="Peptidase_S11_N"/>
</dbReference>
<dbReference type="GO" id="GO:0009252">
    <property type="term" value="P:peptidoglycan biosynthetic process"/>
    <property type="evidence" value="ECO:0007669"/>
    <property type="project" value="UniProtKB-UniPathway"/>
</dbReference>
<sequence length="378" mass="42493">MSVKNKFKYINILILIVFIVTLFVSIDVRALENSNDNGKENVTKDIYVDAGYAIALDSKSKVVLYEKKAYNLVPMASTTKIMTTLVAIKYGDLERKIEVSGKSVGIRGSKVGLKKGEKISLKELLYGLMLRSGNDAAIAIAEGVSGSVEEFVQLMNEYASEIGVLNTHFHSPHGLDYEDHYTTAYDLALITAKAKEIKLFNDIVSSKDVDGKTYNFTRSYHNINKILWELPDANGVKTGYTGKAGKCLVTSSKVQGNDVIVVVLNCRERWKETKKIYDYVNKNYQFKKMFSKGENAGSINLHKDILNLEYEDDIVIPLKNKVNYSVKIIKPEKINGVIKKGDKIGNVCIYANENIIYKSNLIASNNYKKSKIWNFIMK</sequence>
<keyword evidence="10" id="KW-0573">Peptidoglycan synthesis</keyword>
<comment type="similarity">
    <text evidence="3 15">Belongs to the peptidase S11 family.</text>
</comment>
<dbReference type="PRINTS" id="PR00725">
    <property type="entry name" value="DADACBPTASE1"/>
</dbReference>
<dbReference type="SUPFAM" id="SSF69189">
    <property type="entry name" value="Penicillin-binding protein associated domain"/>
    <property type="match status" value="1"/>
</dbReference>
<comment type="catalytic activity">
    <reaction evidence="12">
        <text>Preferential cleavage: (Ac)2-L-Lys-D-Ala-|-D-Ala. Also transpeptidation of peptidyl-alanyl moieties that are N-acyl substituents of D-alanine.</text>
        <dbReference type="EC" id="3.4.16.4"/>
    </reaction>
</comment>
<evidence type="ECO:0000256" key="5">
    <source>
        <dbReference type="ARBA" id="ARBA00022645"/>
    </source>
</evidence>
<evidence type="ECO:0000256" key="9">
    <source>
        <dbReference type="ARBA" id="ARBA00022960"/>
    </source>
</evidence>
<gene>
    <name evidence="17" type="ORF">CSCA_2974</name>
</gene>
<dbReference type="EC" id="3.4.16.4" evidence="4"/>
<dbReference type="InterPro" id="IPR012907">
    <property type="entry name" value="Peptidase_S11_C"/>
</dbReference>